<dbReference type="GO" id="GO:0003729">
    <property type="term" value="F:mRNA binding"/>
    <property type="evidence" value="ECO:0007669"/>
    <property type="project" value="TreeGrafter"/>
</dbReference>
<dbReference type="STRING" id="1447872.A0A1J9PJ64"/>
<keyword evidence="3 5" id="KW-0694">RNA-binding</keyword>
<protein>
    <recommendedName>
        <fullName evidence="7">RRM domain-containing protein</fullName>
    </recommendedName>
</protein>
<keyword evidence="9" id="KW-1185">Reference proteome</keyword>
<feature type="domain" description="RRM" evidence="7">
    <location>
        <begin position="332"/>
        <end position="442"/>
    </location>
</feature>
<reference evidence="8 9" key="1">
    <citation type="submission" date="2015-07" db="EMBL/GenBank/DDBJ databases">
        <title>Emmonsia species relationships and genome sequence.</title>
        <authorList>
            <consortium name="The Broad Institute Genomics Platform"/>
            <person name="Cuomo C.A."/>
            <person name="Munoz J.F."/>
            <person name="Imamovic A."/>
            <person name="Priest M.E."/>
            <person name="Young S."/>
            <person name="Clay O.K."/>
            <person name="McEwen J.G."/>
        </authorList>
    </citation>
    <scope>NUCLEOTIDE SEQUENCE [LARGE SCALE GENOMIC DNA]</scope>
    <source>
        <strain evidence="8 9">UAMH 9510</strain>
    </source>
</reference>
<feature type="domain" description="RRM" evidence="7">
    <location>
        <begin position="163"/>
        <end position="240"/>
    </location>
</feature>
<organism evidence="8 9">
    <name type="scientific">Emergomyces pasteurianus Ep9510</name>
    <dbReference type="NCBI Taxonomy" id="1447872"/>
    <lineage>
        <taxon>Eukaryota</taxon>
        <taxon>Fungi</taxon>
        <taxon>Dikarya</taxon>
        <taxon>Ascomycota</taxon>
        <taxon>Pezizomycotina</taxon>
        <taxon>Eurotiomycetes</taxon>
        <taxon>Eurotiomycetidae</taxon>
        <taxon>Onygenales</taxon>
        <taxon>Ajellomycetaceae</taxon>
        <taxon>Emergomyces</taxon>
    </lineage>
</organism>
<dbReference type="FunFam" id="3.30.70.330:FF:000406">
    <property type="entry name" value="Related to Nucleolar protein NOP4"/>
    <property type="match status" value="1"/>
</dbReference>
<feature type="compositionally biased region" description="Acidic residues" evidence="6">
    <location>
        <begin position="266"/>
        <end position="317"/>
    </location>
</feature>
<dbReference type="InterPro" id="IPR012677">
    <property type="entry name" value="Nucleotide-bd_a/b_plait_sf"/>
</dbReference>
<feature type="region of interest" description="Disordered" evidence="6">
    <location>
        <begin position="248"/>
        <end position="329"/>
    </location>
</feature>
<feature type="compositionally biased region" description="Basic and acidic residues" evidence="6">
    <location>
        <begin position="655"/>
        <end position="689"/>
    </location>
</feature>
<dbReference type="SMART" id="SM00360">
    <property type="entry name" value="RRM"/>
    <property type="match status" value="4"/>
</dbReference>
<dbReference type="CDD" id="cd12676">
    <property type="entry name" value="RRM3_Nop4p"/>
    <property type="match status" value="1"/>
</dbReference>
<sequence length="752" mass="84102">MAETRKRRRLSDSGTFQEEGGVPVTAQQTETVADADADATAAASSPQKIKTRRTLFVRSLPVSATSESLTDYFSQSYPLKHATVVLDPQTKQSKGYGFVTFADHEDAAKALEEFNGSVFDGKKLKIEIAEPRHREIDEKEGKSVSTSNLKRERENQRAQTQPPKLIIRNLPWSIADPDQLSALFRSFGKVKHAVIPKRGAQHSGFGFVVLRGRKNAEKALEAVNGKEVDGRTLAVDWAVEKSVWDELQNHTDEATDGKTKEIEQGINDEGENGADGDEASLSDGLNDEGEGDGGDDDDDEDDISIANIEEDEEEDDYDGKANGEAEDERNASTVFIRNLPFSATDETLYEHFVQFGPLRYARVVVDPETDRPKGTAFVCFWNKEDAISCLRDAPKRTDICRSDDTKTKIHTIKHSVLEDENKDISGKFTMDGRVLQLSLAVSKSQAAKLEAEGSSRREARDKDKRRLFLLSEGTIPANSPLYKQLSPSEIAMREASVKQRQKLIKSNPMLHISLTRLAVRNIPRNIDSKALKALAREAAVGFAKDVKSGLREPLSKEELHRSTEDMKEADKLRKAKGKGIIKQAKVVFEGKEGSKIDEKSGAGRSRGYGFIEYYSHRSALMGLRWLNGHAVAGPDKKKKRLIVEFAIENAQVVKRRQEKEERSRNQDDEGVRQQRRPERNANQNRRDSSKLNSNAQKGVKRKRSESTGQGKVNPITTPKPGNANNNKPEKDNQIAKRNRIIAKKRMMRKNRK</sequence>
<dbReference type="PROSITE" id="PS50102">
    <property type="entry name" value="RRM"/>
    <property type="match status" value="4"/>
</dbReference>
<feature type="compositionally biased region" description="Basic residues" evidence="6">
    <location>
        <begin position="736"/>
        <end position="752"/>
    </location>
</feature>
<dbReference type="Pfam" id="PF00076">
    <property type="entry name" value="RRM_1"/>
    <property type="match status" value="3"/>
</dbReference>
<evidence type="ECO:0000256" key="1">
    <source>
        <dbReference type="ARBA" id="ARBA00004123"/>
    </source>
</evidence>
<dbReference type="CDD" id="cd12677">
    <property type="entry name" value="RRM4_Nop4p"/>
    <property type="match status" value="1"/>
</dbReference>
<dbReference type="SMART" id="SM00361">
    <property type="entry name" value="RRM_1"/>
    <property type="match status" value="2"/>
</dbReference>
<dbReference type="VEuPathDB" id="FungiDB:AJ78_03851"/>
<dbReference type="InterPro" id="IPR003954">
    <property type="entry name" value="RRM_euk-type"/>
</dbReference>
<feature type="compositionally biased region" description="Basic and acidic residues" evidence="6">
    <location>
        <begin position="248"/>
        <end position="263"/>
    </location>
</feature>
<name>A0A1J9PJ64_9EURO</name>
<dbReference type="InterPro" id="IPR034809">
    <property type="entry name" value="Nop4_RRM4"/>
</dbReference>
<comment type="caution">
    <text evidence="8">The sequence shown here is derived from an EMBL/GenBank/DDBJ whole genome shotgun (WGS) entry which is preliminary data.</text>
</comment>
<feature type="region of interest" description="Disordered" evidence="6">
    <location>
        <begin position="654"/>
        <end position="752"/>
    </location>
</feature>
<dbReference type="Proteomes" id="UP000182235">
    <property type="component" value="Unassembled WGS sequence"/>
</dbReference>
<feature type="compositionally biased region" description="Polar residues" evidence="6">
    <location>
        <begin position="706"/>
        <end position="716"/>
    </location>
</feature>
<dbReference type="AlphaFoldDB" id="A0A1J9PJ64"/>
<dbReference type="InterPro" id="IPR035979">
    <property type="entry name" value="RBD_domain_sf"/>
</dbReference>
<feature type="domain" description="RRM" evidence="7">
    <location>
        <begin position="53"/>
        <end position="131"/>
    </location>
</feature>
<dbReference type="InterPro" id="IPR051945">
    <property type="entry name" value="RRM_MRD1_RNA_proc_ribogen"/>
</dbReference>
<proteinExistence type="predicted"/>
<evidence type="ECO:0000256" key="5">
    <source>
        <dbReference type="PROSITE-ProRule" id="PRU00176"/>
    </source>
</evidence>
<keyword evidence="4" id="KW-0539">Nucleus</keyword>
<evidence type="ECO:0000313" key="8">
    <source>
        <dbReference type="EMBL" id="OJD15946.1"/>
    </source>
</evidence>
<dbReference type="PANTHER" id="PTHR48039:SF5">
    <property type="entry name" value="RNA-BINDING PROTEIN 28"/>
    <property type="match status" value="1"/>
</dbReference>
<evidence type="ECO:0000313" key="9">
    <source>
        <dbReference type="Proteomes" id="UP000182235"/>
    </source>
</evidence>
<gene>
    <name evidence="8" type="ORF">AJ78_03851</name>
</gene>
<dbReference type="SUPFAM" id="SSF54928">
    <property type="entry name" value="RNA-binding domain, RBD"/>
    <property type="match status" value="3"/>
</dbReference>
<dbReference type="GO" id="GO:0005730">
    <property type="term" value="C:nucleolus"/>
    <property type="evidence" value="ECO:0007669"/>
    <property type="project" value="TreeGrafter"/>
</dbReference>
<evidence type="ECO:0000256" key="2">
    <source>
        <dbReference type="ARBA" id="ARBA00022737"/>
    </source>
</evidence>
<feature type="domain" description="RRM" evidence="7">
    <location>
        <begin position="515"/>
        <end position="648"/>
    </location>
</feature>
<dbReference type="PANTHER" id="PTHR48039">
    <property type="entry name" value="RNA-BINDING MOTIF PROTEIN 14B"/>
    <property type="match status" value="1"/>
</dbReference>
<evidence type="ECO:0000256" key="3">
    <source>
        <dbReference type="ARBA" id="ARBA00022884"/>
    </source>
</evidence>
<evidence type="ECO:0000259" key="7">
    <source>
        <dbReference type="PROSITE" id="PS50102"/>
    </source>
</evidence>
<accession>A0A1J9PJ64</accession>
<evidence type="ECO:0000256" key="4">
    <source>
        <dbReference type="ARBA" id="ARBA00023242"/>
    </source>
</evidence>
<dbReference type="InterPro" id="IPR000504">
    <property type="entry name" value="RRM_dom"/>
</dbReference>
<dbReference type="Gene3D" id="3.30.70.330">
    <property type="match status" value="4"/>
</dbReference>
<evidence type="ECO:0000256" key="6">
    <source>
        <dbReference type="SAM" id="MobiDB-lite"/>
    </source>
</evidence>
<comment type="subcellular location">
    <subcellularLocation>
        <location evidence="1">Nucleus</location>
    </subcellularLocation>
</comment>
<feature type="region of interest" description="Disordered" evidence="6">
    <location>
        <begin position="1"/>
        <end position="27"/>
    </location>
</feature>
<dbReference type="OrthoDB" id="267048at2759"/>
<feature type="region of interest" description="Disordered" evidence="6">
    <location>
        <begin position="134"/>
        <end position="163"/>
    </location>
</feature>
<keyword evidence="2" id="KW-0677">Repeat</keyword>
<dbReference type="InterPro" id="IPR034808">
    <property type="entry name" value="Nop4p_RRM3"/>
</dbReference>
<dbReference type="EMBL" id="LGRN01000130">
    <property type="protein sequence ID" value="OJD15946.1"/>
    <property type="molecule type" value="Genomic_DNA"/>
</dbReference>